<comment type="similarity">
    <text evidence="3 8">Belongs to the NAD(P)-dependent epimerase/dehydratase family. GDP-mannose 4,6-dehydratase subfamily.</text>
</comment>
<dbReference type="InterPro" id="IPR016040">
    <property type="entry name" value="NAD(P)-bd_dom"/>
</dbReference>
<dbReference type="GO" id="GO:0042351">
    <property type="term" value="P:'de novo' GDP-L-fucose biosynthetic process"/>
    <property type="evidence" value="ECO:0007669"/>
    <property type="project" value="TreeGrafter"/>
</dbReference>
<evidence type="ECO:0000256" key="5">
    <source>
        <dbReference type="ARBA" id="ARBA00022458"/>
    </source>
</evidence>
<evidence type="ECO:0000256" key="4">
    <source>
        <dbReference type="ARBA" id="ARBA00011989"/>
    </source>
</evidence>
<gene>
    <name evidence="8" type="primary">gmd</name>
    <name evidence="10" type="ORF">AA309_15925</name>
</gene>
<keyword evidence="5" id="KW-0536">Nodulation</keyword>
<evidence type="ECO:0000256" key="7">
    <source>
        <dbReference type="ARBA" id="ARBA00059383"/>
    </source>
</evidence>
<accession>A0A0H1RBD3</accession>
<feature type="domain" description="NAD(P)-binding" evidence="9">
    <location>
        <begin position="7"/>
        <end position="337"/>
    </location>
</feature>
<dbReference type="EMBL" id="LCYG01000041">
    <property type="protein sequence ID" value="KLK92181.1"/>
    <property type="molecule type" value="Genomic_DNA"/>
</dbReference>
<dbReference type="HAMAP" id="MF_00955">
    <property type="entry name" value="GDP_Man_dehydratase"/>
    <property type="match status" value="1"/>
</dbReference>
<proteinExistence type="inferred from homology"/>
<organism evidence="10 11">
    <name type="scientific">Microvirga vignae</name>
    <dbReference type="NCBI Taxonomy" id="1225564"/>
    <lineage>
        <taxon>Bacteria</taxon>
        <taxon>Pseudomonadati</taxon>
        <taxon>Pseudomonadota</taxon>
        <taxon>Alphaproteobacteria</taxon>
        <taxon>Hyphomicrobiales</taxon>
        <taxon>Methylobacteriaceae</taxon>
        <taxon>Microvirga</taxon>
    </lineage>
</organism>
<protein>
    <recommendedName>
        <fullName evidence="4 8">GDP-mannose 4,6-dehydratase</fullName>
        <ecNumber evidence="4 8">4.2.1.47</ecNumber>
    </recommendedName>
    <alternativeName>
        <fullName evidence="8">GDP-D-mannose dehydratase</fullName>
    </alternativeName>
</protein>
<evidence type="ECO:0000259" key="9">
    <source>
        <dbReference type="Pfam" id="PF16363"/>
    </source>
</evidence>
<dbReference type="EC" id="4.2.1.47" evidence="4 8"/>
<dbReference type="Gene3D" id="3.40.50.720">
    <property type="entry name" value="NAD(P)-binding Rossmann-like Domain"/>
    <property type="match status" value="1"/>
</dbReference>
<comment type="catalytic activity">
    <reaction evidence="1 8">
        <text>GDP-alpha-D-mannose = GDP-4-dehydro-alpha-D-rhamnose + H2O</text>
        <dbReference type="Rhea" id="RHEA:23820"/>
        <dbReference type="ChEBI" id="CHEBI:15377"/>
        <dbReference type="ChEBI" id="CHEBI:57527"/>
        <dbReference type="ChEBI" id="CHEBI:57964"/>
        <dbReference type="EC" id="4.2.1.47"/>
    </reaction>
</comment>
<evidence type="ECO:0000256" key="2">
    <source>
        <dbReference type="ARBA" id="ARBA00001937"/>
    </source>
</evidence>
<keyword evidence="6 8" id="KW-0456">Lyase</keyword>
<evidence type="ECO:0000256" key="8">
    <source>
        <dbReference type="HAMAP-Rule" id="MF_00955"/>
    </source>
</evidence>
<sequence>MTQKVALITGVTGQDGAYLSELLLSKGYIVHGTKRRSSSFNTERIDHLYQDPHQAGVRFFLHYGEMTDSTNLIRIIQEVQPDEIYNLAAQSHVRVSFETPEYTANADAIGALRVLEAIRILKLEGKTRFYQASTSELYGKVQAVPQTETTPFYPRSPYAAAKLYSYWITVNYREAYGIHASNGILFNHESPIRGETFVTRKITRAVAAIQHGFQKKLYLGNLDAKRDWGHARDYVDGMWRIVQHFEPSDYVLATGEMHSVREFVEKSFASVGRAIEWKGSGVNEKGIDQQSGEVLVEIDPRYFRPAEVDLLIGDPSKANQVLGWQHRTSFEDLVREMVEQDLQTVLREENRQSRHD</sequence>
<name>A0A0H1RBD3_9HYPH</name>
<comment type="caution">
    <text evidence="8">Lacks conserved residue(s) required for the propagation of feature annotation.</text>
</comment>
<keyword evidence="8" id="KW-0521">NADP</keyword>
<dbReference type="Proteomes" id="UP000035489">
    <property type="component" value="Unassembled WGS sequence"/>
</dbReference>
<comment type="cofactor">
    <cofactor evidence="2 8">
        <name>NADP(+)</name>
        <dbReference type="ChEBI" id="CHEBI:58349"/>
    </cofactor>
</comment>
<dbReference type="CDD" id="cd05260">
    <property type="entry name" value="GDP_MD_SDR_e"/>
    <property type="match status" value="1"/>
</dbReference>
<dbReference type="PANTHER" id="PTHR43715">
    <property type="entry name" value="GDP-MANNOSE 4,6-DEHYDRATASE"/>
    <property type="match status" value="1"/>
</dbReference>
<evidence type="ECO:0000313" key="10">
    <source>
        <dbReference type="EMBL" id="KLK92181.1"/>
    </source>
</evidence>
<dbReference type="PANTHER" id="PTHR43715:SF1">
    <property type="entry name" value="GDP-MANNOSE 4,6 DEHYDRATASE"/>
    <property type="match status" value="1"/>
</dbReference>
<dbReference type="PATRIC" id="fig|1225564.3.peg.4270"/>
<comment type="caution">
    <text evidence="10">The sequence shown here is derived from an EMBL/GenBank/DDBJ whole genome shotgun (WGS) entry which is preliminary data.</text>
</comment>
<comment type="function">
    <text evidence="7 8">Catalyzes the conversion of GDP-D-mannose to GDP-4-dehydro-6-deoxy-D-mannose.</text>
</comment>
<dbReference type="GO" id="GO:0070401">
    <property type="term" value="F:NADP+ binding"/>
    <property type="evidence" value="ECO:0007669"/>
    <property type="project" value="UniProtKB-UniRule"/>
</dbReference>
<dbReference type="STRING" id="1225564.AA309_15925"/>
<dbReference type="AlphaFoldDB" id="A0A0H1RBD3"/>
<dbReference type="FunFam" id="3.40.50.720:FF:000924">
    <property type="entry name" value="GDP-mannose 4,6 dehydratase"/>
    <property type="match status" value="1"/>
</dbReference>
<evidence type="ECO:0000256" key="6">
    <source>
        <dbReference type="ARBA" id="ARBA00023239"/>
    </source>
</evidence>
<evidence type="ECO:0000256" key="3">
    <source>
        <dbReference type="ARBA" id="ARBA00009263"/>
    </source>
</evidence>
<dbReference type="SUPFAM" id="SSF51735">
    <property type="entry name" value="NAD(P)-binding Rossmann-fold domains"/>
    <property type="match status" value="1"/>
</dbReference>
<dbReference type="InterPro" id="IPR006368">
    <property type="entry name" value="GDP_Man_deHydtase"/>
</dbReference>
<dbReference type="RefSeq" id="WP_047190021.1">
    <property type="nucleotide sequence ID" value="NZ_LCYG01000041.1"/>
</dbReference>
<evidence type="ECO:0000256" key="1">
    <source>
        <dbReference type="ARBA" id="ARBA00000188"/>
    </source>
</evidence>
<dbReference type="NCBIfam" id="TIGR01472">
    <property type="entry name" value="gmd"/>
    <property type="match status" value="1"/>
</dbReference>
<dbReference type="OrthoDB" id="9779041at2"/>
<dbReference type="Gene3D" id="3.90.25.10">
    <property type="entry name" value="UDP-galactose 4-epimerase, domain 1"/>
    <property type="match status" value="1"/>
</dbReference>
<dbReference type="Pfam" id="PF16363">
    <property type="entry name" value="GDP_Man_Dehyd"/>
    <property type="match status" value="1"/>
</dbReference>
<reference evidence="10 11" key="1">
    <citation type="submission" date="2015-05" db="EMBL/GenBank/DDBJ databases">
        <title>Draft genome sequence of Microvirga vignae strain BR3299, a novel nitrogen fixing bacteria isolated from Brazil semi-aired region.</title>
        <authorList>
            <person name="Zilli J.E."/>
            <person name="Passos S.R."/>
            <person name="Leite J."/>
            <person name="Baldani J.I."/>
            <person name="Xavier G.R."/>
            <person name="Rumjaneck N.G."/>
            <person name="Simoes-Araujo J.L."/>
        </authorList>
    </citation>
    <scope>NUCLEOTIDE SEQUENCE [LARGE SCALE GENOMIC DNA]</scope>
    <source>
        <strain evidence="10 11">BR3299</strain>
    </source>
</reference>
<keyword evidence="11" id="KW-1185">Reference proteome</keyword>
<evidence type="ECO:0000313" key="11">
    <source>
        <dbReference type="Proteomes" id="UP000035489"/>
    </source>
</evidence>
<dbReference type="InterPro" id="IPR036291">
    <property type="entry name" value="NAD(P)-bd_dom_sf"/>
</dbReference>
<dbReference type="GO" id="GO:0008446">
    <property type="term" value="F:GDP-mannose 4,6-dehydratase activity"/>
    <property type="evidence" value="ECO:0007669"/>
    <property type="project" value="UniProtKB-UniRule"/>
</dbReference>